<reference evidence="3 4" key="1">
    <citation type="submission" date="2020-07" db="EMBL/GenBank/DDBJ databases">
        <title>Complete genome sequence for Sandaracinobacter sp. M6.</title>
        <authorList>
            <person name="Tang Y."/>
            <person name="Liu Q."/>
            <person name="Guo Z."/>
            <person name="Lei P."/>
            <person name="Huang B."/>
        </authorList>
    </citation>
    <scope>NUCLEOTIDE SEQUENCE [LARGE SCALE GENOMIC DNA]</scope>
    <source>
        <strain evidence="3 4">M6</strain>
    </source>
</reference>
<organism evidence="3 4">
    <name type="scientific">Sandaracinobacteroides saxicola</name>
    <dbReference type="NCBI Taxonomy" id="2759707"/>
    <lineage>
        <taxon>Bacteria</taxon>
        <taxon>Pseudomonadati</taxon>
        <taxon>Pseudomonadota</taxon>
        <taxon>Alphaproteobacteria</taxon>
        <taxon>Sphingomonadales</taxon>
        <taxon>Sphingosinicellaceae</taxon>
        <taxon>Sandaracinobacteroides</taxon>
    </lineage>
</organism>
<dbReference type="Pfam" id="PF00378">
    <property type="entry name" value="ECH_1"/>
    <property type="match status" value="1"/>
</dbReference>
<evidence type="ECO:0000256" key="1">
    <source>
        <dbReference type="ARBA" id="ARBA00005254"/>
    </source>
</evidence>
<dbReference type="Proteomes" id="UP000515292">
    <property type="component" value="Chromosome"/>
</dbReference>
<keyword evidence="2" id="KW-0456">Lyase</keyword>
<dbReference type="InterPro" id="IPR014748">
    <property type="entry name" value="Enoyl-CoA_hydra_C"/>
</dbReference>
<evidence type="ECO:0000313" key="4">
    <source>
        <dbReference type="Proteomes" id="UP000515292"/>
    </source>
</evidence>
<evidence type="ECO:0000313" key="3">
    <source>
        <dbReference type="EMBL" id="QMW24121.1"/>
    </source>
</evidence>
<dbReference type="KEGG" id="sand:H3309_06600"/>
<dbReference type="GO" id="GO:0006635">
    <property type="term" value="P:fatty acid beta-oxidation"/>
    <property type="evidence" value="ECO:0007669"/>
    <property type="project" value="TreeGrafter"/>
</dbReference>
<dbReference type="RefSeq" id="WP_182297944.1">
    <property type="nucleotide sequence ID" value="NZ_CP059851.1"/>
</dbReference>
<dbReference type="PANTHER" id="PTHR11941:SF54">
    <property type="entry name" value="ENOYL-COA HYDRATASE, MITOCHONDRIAL"/>
    <property type="match status" value="1"/>
</dbReference>
<dbReference type="InterPro" id="IPR029045">
    <property type="entry name" value="ClpP/crotonase-like_dom_sf"/>
</dbReference>
<dbReference type="Gene3D" id="1.10.12.10">
    <property type="entry name" value="Lyase 2-enoyl-coa Hydratase, Chain A, domain 2"/>
    <property type="match status" value="1"/>
</dbReference>
<dbReference type="EMBL" id="CP059851">
    <property type="protein sequence ID" value="QMW24121.1"/>
    <property type="molecule type" value="Genomic_DNA"/>
</dbReference>
<dbReference type="GO" id="GO:0016829">
    <property type="term" value="F:lyase activity"/>
    <property type="evidence" value="ECO:0007669"/>
    <property type="project" value="UniProtKB-KW"/>
</dbReference>
<name>A0A7G5IL79_9SPHN</name>
<dbReference type="PANTHER" id="PTHR11941">
    <property type="entry name" value="ENOYL-COA HYDRATASE-RELATED"/>
    <property type="match status" value="1"/>
</dbReference>
<accession>A0A7G5IL79</accession>
<comment type="similarity">
    <text evidence="1">Belongs to the enoyl-CoA hydratase/isomerase family.</text>
</comment>
<gene>
    <name evidence="3" type="ORF">H3309_06600</name>
</gene>
<proteinExistence type="inferred from homology"/>
<dbReference type="Gene3D" id="3.90.226.10">
    <property type="entry name" value="2-enoyl-CoA Hydratase, Chain A, domain 1"/>
    <property type="match status" value="1"/>
</dbReference>
<sequence length="265" mass="28050">MTTQPESVGREVLYDIIDGHIALVRLNRPDKRNAVNGDVAAAMDWIVKQTEADDAIRVAILTSSSPDFFCAGADLSEISKGRGHLLSTPDGGFAGFVTQPREKPWIAGVVGAGLAGGCEIALTCDMIVASDSARFGLPEVKRGLFAGAGGVFRLPRKLPAAIALELIATGDPIDAARAYALGLVNRLVSAEKVQDEAIALAKAIAVNAPLSVRESMKVARLAFEKSEADLWPISRATSAKVFSSEDAREGPVAFLEKRAPVWKGR</sequence>
<dbReference type="AlphaFoldDB" id="A0A7G5IL79"/>
<keyword evidence="4" id="KW-1185">Reference proteome</keyword>
<evidence type="ECO:0000256" key="2">
    <source>
        <dbReference type="ARBA" id="ARBA00023239"/>
    </source>
</evidence>
<keyword evidence="3" id="KW-0413">Isomerase</keyword>
<dbReference type="GO" id="GO:0016853">
    <property type="term" value="F:isomerase activity"/>
    <property type="evidence" value="ECO:0007669"/>
    <property type="project" value="UniProtKB-KW"/>
</dbReference>
<protein>
    <submittedName>
        <fullName evidence="3">Enoyl-CoA hydratase/isomerase family protein</fullName>
    </submittedName>
</protein>
<dbReference type="CDD" id="cd06558">
    <property type="entry name" value="crotonase-like"/>
    <property type="match status" value="1"/>
</dbReference>
<dbReference type="SUPFAM" id="SSF52096">
    <property type="entry name" value="ClpP/crotonase"/>
    <property type="match status" value="1"/>
</dbReference>
<dbReference type="InterPro" id="IPR001753">
    <property type="entry name" value="Enoyl-CoA_hydra/iso"/>
</dbReference>